<feature type="compositionally biased region" description="Basic residues" evidence="17">
    <location>
        <begin position="476"/>
        <end position="485"/>
    </location>
</feature>
<evidence type="ECO:0000256" key="18">
    <source>
        <dbReference type="SAM" id="Phobius"/>
    </source>
</evidence>
<evidence type="ECO:0000256" key="8">
    <source>
        <dbReference type="ARBA" id="ARBA00022723"/>
    </source>
</evidence>
<dbReference type="GO" id="GO:0005886">
    <property type="term" value="C:plasma membrane"/>
    <property type="evidence" value="ECO:0007669"/>
    <property type="project" value="TreeGrafter"/>
</dbReference>
<reference evidence="21" key="1">
    <citation type="submission" date="2013-03" db="EMBL/GenBank/DDBJ databases">
        <title>The Genome Sequence of Anopheles minimus MINIMUS1.</title>
        <authorList>
            <consortium name="The Broad Institute Genomics Platform"/>
            <person name="Neafsey D.E."/>
            <person name="Walton C."/>
            <person name="Walker B."/>
            <person name="Young S.K."/>
            <person name="Zeng Q."/>
            <person name="Gargeya S."/>
            <person name="Fitzgerald M."/>
            <person name="Haas B."/>
            <person name="Abouelleil A."/>
            <person name="Allen A.W."/>
            <person name="Alvarado L."/>
            <person name="Arachchi H.M."/>
            <person name="Berlin A.M."/>
            <person name="Chapman S.B."/>
            <person name="Gainer-Dewar J."/>
            <person name="Goldberg J."/>
            <person name="Griggs A."/>
            <person name="Gujja S."/>
            <person name="Hansen M."/>
            <person name="Howarth C."/>
            <person name="Imamovic A."/>
            <person name="Ireland A."/>
            <person name="Larimer J."/>
            <person name="McCowan C."/>
            <person name="Murphy C."/>
            <person name="Pearson M."/>
            <person name="Poon T.W."/>
            <person name="Priest M."/>
            <person name="Roberts A."/>
            <person name="Saif S."/>
            <person name="Shea T."/>
            <person name="Sisk P."/>
            <person name="Sykes S."/>
            <person name="Wortman J."/>
            <person name="Nusbaum C."/>
            <person name="Birren B."/>
        </authorList>
    </citation>
    <scope>NUCLEOTIDE SEQUENCE [LARGE SCALE GENOMIC DNA]</scope>
    <source>
        <strain evidence="21">MINIMUS1</strain>
    </source>
</reference>
<evidence type="ECO:0000256" key="13">
    <source>
        <dbReference type="ARBA" id="ARBA00023014"/>
    </source>
</evidence>
<comment type="subunit">
    <text evidence="16">Heterotetramer of 2 NUBP1 and 2 NUBP2 chains. Interacts with KIFC1. Interacts with NUBP1.</text>
</comment>
<evidence type="ECO:0000256" key="6">
    <source>
        <dbReference type="ARBA" id="ARBA00022490"/>
    </source>
</evidence>
<feature type="transmembrane region" description="Helical" evidence="18">
    <location>
        <begin position="419"/>
        <end position="436"/>
    </location>
</feature>
<feature type="transmembrane region" description="Helical" evidence="18">
    <location>
        <begin position="365"/>
        <end position="385"/>
    </location>
</feature>
<evidence type="ECO:0000256" key="2">
    <source>
        <dbReference type="ARBA" id="ARBA00004141"/>
    </source>
</evidence>
<evidence type="ECO:0000256" key="10">
    <source>
        <dbReference type="ARBA" id="ARBA00022840"/>
    </source>
</evidence>
<dbReference type="InterPro" id="IPR000808">
    <property type="entry name" value="Mrp-like_CS"/>
</dbReference>
<keyword evidence="5" id="KW-0004">4Fe-4S</keyword>
<dbReference type="GO" id="GO:0016226">
    <property type="term" value="P:iron-sulfur cluster assembly"/>
    <property type="evidence" value="ECO:0007669"/>
    <property type="project" value="InterPro"/>
</dbReference>
<keyword evidence="7 18" id="KW-0812">Transmembrane</keyword>
<keyword evidence="8" id="KW-0479">Metal-binding</keyword>
<keyword evidence="19" id="KW-0732">Signal</keyword>
<evidence type="ECO:0008006" key="22">
    <source>
        <dbReference type="Google" id="ProtNLM"/>
    </source>
</evidence>
<dbReference type="InterPro" id="IPR033756">
    <property type="entry name" value="YlxH/NBP35"/>
</dbReference>
<dbReference type="InterPro" id="IPR027417">
    <property type="entry name" value="P-loop_NTPase"/>
</dbReference>
<dbReference type="Pfam" id="PF10609">
    <property type="entry name" value="ParA"/>
    <property type="match status" value="1"/>
</dbReference>
<dbReference type="GO" id="GO:0071578">
    <property type="term" value="P:zinc ion import across plasma membrane"/>
    <property type="evidence" value="ECO:0007669"/>
    <property type="project" value="TreeGrafter"/>
</dbReference>
<evidence type="ECO:0000256" key="17">
    <source>
        <dbReference type="SAM" id="MobiDB-lite"/>
    </source>
</evidence>
<dbReference type="InterPro" id="IPR003689">
    <property type="entry name" value="ZIP"/>
</dbReference>
<evidence type="ECO:0000256" key="15">
    <source>
        <dbReference type="ARBA" id="ARBA00053368"/>
    </source>
</evidence>
<keyword evidence="12" id="KW-0408">Iron</keyword>
<keyword evidence="13" id="KW-0411">Iron-sulfur</keyword>
<protein>
    <recommendedName>
        <fullName evidence="22">Cytosolic Fe-S cluster assembly factor NUBP2 homolog</fullName>
    </recommendedName>
</protein>
<dbReference type="STRING" id="112268.A0A182W2C5"/>
<keyword evidence="21" id="KW-1185">Reference proteome</keyword>
<feature type="region of interest" description="Disordered" evidence="17">
    <location>
        <begin position="118"/>
        <end position="211"/>
    </location>
</feature>
<dbReference type="GO" id="GO:0140410">
    <property type="term" value="F:monoatomic cation:bicarbonate symporter activity"/>
    <property type="evidence" value="ECO:0007669"/>
    <property type="project" value="TreeGrafter"/>
</dbReference>
<feature type="compositionally biased region" description="Basic and acidic residues" evidence="17">
    <location>
        <begin position="145"/>
        <end position="175"/>
    </location>
</feature>
<evidence type="ECO:0000313" key="20">
    <source>
        <dbReference type="EnsemblMetazoa" id="AMIN004485-PA"/>
    </source>
</evidence>
<dbReference type="GO" id="GO:0005930">
    <property type="term" value="C:axoneme"/>
    <property type="evidence" value="ECO:0007669"/>
    <property type="project" value="UniProtKB-SubCell"/>
</dbReference>
<evidence type="ECO:0000256" key="5">
    <source>
        <dbReference type="ARBA" id="ARBA00022485"/>
    </source>
</evidence>
<evidence type="ECO:0000256" key="9">
    <source>
        <dbReference type="ARBA" id="ARBA00022741"/>
    </source>
</evidence>
<feature type="compositionally biased region" description="Polar residues" evidence="17">
    <location>
        <begin position="176"/>
        <end position="202"/>
    </location>
</feature>
<proteinExistence type="inferred from homology"/>
<feature type="region of interest" description="Disordered" evidence="17">
    <location>
        <begin position="266"/>
        <end position="285"/>
    </location>
</feature>
<evidence type="ECO:0000256" key="14">
    <source>
        <dbReference type="ARBA" id="ARBA00023136"/>
    </source>
</evidence>
<dbReference type="PANTHER" id="PTHR12191:SF31">
    <property type="entry name" value="IP18018P"/>
    <property type="match status" value="1"/>
</dbReference>
<dbReference type="SUPFAM" id="SSF52540">
    <property type="entry name" value="P-loop containing nucleoside triphosphate hydrolases"/>
    <property type="match status" value="1"/>
</dbReference>
<sequence length="913" mass="100474">MASVQKLFLCPKRVVLLVLAVSVNLVSIREVASDTVTELPATSSMPPVLPAAYNENKFLKYLFNKYGSKGVISFEGLEHLMHSLGLGGIDFTGSHTLKEHRPDGYDFGDYDIYDGVSQHDHHHDHHDSTPVPPVITYAGSTVTSGDHRPRSDQHPVEHNHEAAQVDEHSKQKQGETRVTTTPATGAAVNSTGTVSQRSVTTVQDRKTTQEDDDHVWQEIIFKDMHDPRHRHPRNKNVPFCLSPMSIVHLVMEEPLLAKHQNYRKARSLPHTHAHAPQADDEVDPDSRIEITPSEFKDLCPAFLVQLDQRACSQKLQKESNPHREKKPFSQAWIYASACVLIISLCGLVGVAIVPLAKSIAYDDILRFLIALGVGTLCGDALMHLLPHALLPHDDGEHHHHAHDEIDHHGEHDHSAETRAMWLCLCAFGTAFFMYSLEMILPLFRDGDAHSHHGHSHAHTQSSNRVEPRTAQPPHTHNQHNNHHHIQRGDDIELDMADGVKDKEAKTMLEKKSTRKPMAAVAFMVILGDGLHNITDGLAIGAAFAVDPVTGLATSFAILCHELPHELGDFALLLQTGVSIRRAIFLNIVSSVLSFVGMALGLLLTGLHESVVSWIYAGTAGTFLYIALSDLVPEMRNDVAKSEKKLKVILIQLTGLALGAIIMLLIALNESGLRMLFDYTQLALALAEADHKVGLLDIDLCGPSVPYLLGLEDHDVHQCDEGWVPVYTSAEKKLAVMSIGFLLKNRSDAVIWRGPKKTAMIKQFLEDVNWDELDYLIIDTPPGTSDEHITVMECLKTVNTDGAIIVTTPQEMALEDVRKEVTFCKKTGIHILGIVENMSGFVCPNCSECTNIFSSGGGHSLAELAKVPHLGTLPIDPRVGELAGTGKSCVKELPDCTTTEVLQKIVRTITVGVE</sequence>
<dbReference type="GO" id="GO:0005814">
    <property type="term" value="C:centriole"/>
    <property type="evidence" value="ECO:0007669"/>
    <property type="project" value="UniProtKB-SubCell"/>
</dbReference>
<dbReference type="GO" id="GO:0005524">
    <property type="term" value="F:ATP binding"/>
    <property type="evidence" value="ECO:0007669"/>
    <property type="project" value="UniProtKB-KW"/>
</dbReference>
<feature type="transmembrane region" description="Helical" evidence="18">
    <location>
        <begin position="583"/>
        <end position="604"/>
    </location>
</feature>
<dbReference type="AlphaFoldDB" id="A0A182W2C5"/>
<dbReference type="Proteomes" id="UP000075920">
    <property type="component" value="Unassembled WGS sequence"/>
</dbReference>
<evidence type="ECO:0000256" key="16">
    <source>
        <dbReference type="ARBA" id="ARBA00065349"/>
    </source>
</evidence>
<evidence type="ECO:0000256" key="3">
    <source>
        <dbReference type="ARBA" id="ARBA00004430"/>
    </source>
</evidence>
<dbReference type="GO" id="GO:0005385">
    <property type="term" value="F:zinc ion transmembrane transporter activity"/>
    <property type="evidence" value="ECO:0007669"/>
    <property type="project" value="TreeGrafter"/>
</dbReference>
<dbReference type="GO" id="GO:0030003">
    <property type="term" value="P:intracellular monoatomic cation homeostasis"/>
    <property type="evidence" value="ECO:0007669"/>
    <property type="project" value="TreeGrafter"/>
</dbReference>
<feature type="transmembrane region" description="Helical" evidence="18">
    <location>
        <begin position="647"/>
        <end position="667"/>
    </location>
</feature>
<feature type="transmembrane region" description="Helical" evidence="18">
    <location>
        <begin position="331"/>
        <end position="353"/>
    </location>
</feature>
<dbReference type="EnsemblMetazoa" id="AMIN004485-RA">
    <property type="protein sequence ID" value="AMIN004485-PA"/>
    <property type="gene ID" value="AMIN004485"/>
</dbReference>
<dbReference type="FunFam" id="3.40.50.300:FF:000796">
    <property type="entry name" value="Cytosolic Fe-S cluster assembly factor NUBP2"/>
    <property type="match status" value="1"/>
</dbReference>
<evidence type="ECO:0000256" key="11">
    <source>
        <dbReference type="ARBA" id="ARBA00022989"/>
    </source>
</evidence>
<comment type="subcellular location">
    <subcellularLocation>
        <location evidence="3">Cytoplasm</location>
        <location evidence="3">Cytoskeleton</location>
        <location evidence="3">Cilium axoneme</location>
    </subcellularLocation>
    <subcellularLocation>
        <location evidence="1">Cytoplasm</location>
        <location evidence="1">Cytoskeleton</location>
        <location evidence="1">Microtubule organizing center</location>
        <location evidence="1">Centrosome</location>
        <location evidence="1">Centriole</location>
    </subcellularLocation>
    <subcellularLocation>
        <location evidence="2">Membrane</location>
        <topology evidence="2">Multi-pass membrane protein</topology>
    </subcellularLocation>
</comment>
<dbReference type="PROSITE" id="PS01215">
    <property type="entry name" value="MRP"/>
    <property type="match status" value="1"/>
</dbReference>
<evidence type="ECO:0000256" key="19">
    <source>
        <dbReference type="SAM" id="SignalP"/>
    </source>
</evidence>
<evidence type="ECO:0000313" key="21">
    <source>
        <dbReference type="Proteomes" id="UP000075920"/>
    </source>
</evidence>
<comment type="similarity">
    <text evidence="4">Belongs to the ZIP transporter (TC 2.A.5) family.</text>
</comment>
<evidence type="ECO:0000256" key="4">
    <source>
        <dbReference type="ARBA" id="ARBA00006939"/>
    </source>
</evidence>
<feature type="compositionally biased region" description="Basic and acidic residues" evidence="17">
    <location>
        <begin position="118"/>
        <end position="128"/>
    </location>
</feature>
<dbReference type="InterPro" id="IPR019591">
    <property type="entry name" value="Mrp/NBP35_ATP-bd"/>
</dbReference>
<feature type="transmembrane region" description="Helical" evidence="18">
    <location>
        <begin position="610"/>
        <end position="627"/>
    </location>
</feature>
<dbReference type="GO" id="GO:0046872">
    <property type="term" value="F:metal ion binding"/>
    <property type="evidence" value="ECO:0007669"/>
    <property type="project" value="UniProtKB-KW"/>
</dbReference>
<feature type="chain" id="PRO_5008140618" description="Cytosolic Fe-S cluster assembly factor NUBP2 homolog" evidence="19">
    <location>
        <begin position="34"/>
        <end position="913"/>
    </location>
</feature>
<feature type="signal peptide" evidence="19">
    <location>
        <begin position="1"/>
        <end position="33"/>
    </location>
</feature>
<reference evidence="20" key="2">
    <citation type="submission" date="2020-05" db="UniProtKB">
        <authorList>
            <consortium name="EnsemblMetazoa"/>
        </authorList>
    </citation>
    <scope>IDENTIFICATION</scope>
    <source>
        <strain evidence="20">MINIMUS1</strain>
    </source>
</reference>
<feature type="region of interest" description="Disordered" evidence="17">
    <location>
        <begin position="450"/>
        <end position="486"/>
    </location>
</feature>
<dbReference type="Gene3D" id="3.40.50.300">
    <property type="entry name" value="P-loop containing nucleotide triphosphate hydrolases"/>
    <property type="match status" value="1"/>
</dbReference>
<organism evidence="20 21">
    <name type="scientific">Anopheles minimus</name>
    <dbReference type="NCBI Taxonomy" id="112268"/>
    <lineage>
        <taxon>Eukaryota</taxon>
        <taxon>Metazoa</taxon>
        <taxon>Ecdysozoa</taxon>
        <taxon>Arthropoda</taxon>
        <taxon>Hexapoda</taxon>
        <taxon>Insecta</taxon>
        <taxon>Pterygota</taxon>
        <taxon>Neoptera</taxon>
        <taxon>Endopterygota</taxon>
        <taxon>Diptera</taxon>
        <taxon>Nematocera</taxon>
        <taxon>Culicoidea</taxon>
        <taxon>Culicidae</taxon>
        <taxon>Anophelinae</taxon>
        <taxon>Anopheles</taxon>
    </lineage>
</organism>
<accession>A0A182W2C5</accession>
<evidence type="ECO:0000256" key="7">
    <source>
        <dbReference type="ARBA" id="ARBA00022692"/>
    </source>
</evidence>
<keyword evidence="10" id="KW-0067">ATP-binding</keyword>
<dbReference type="Pfam" id="PF02535">
    <property type="entry name" value="Zip"/>
    <property type="match status" value="1"/>
</dbReference>
<evidence type="ECO:0000256" key="1">
    <source>
        <dbReference type="ARBA" id="ARBA00004114"/>
    </source>
</evidence>
<keyword evidence="14 18" id="KW-0472">Membrane</keyword>
<dbReference type="GO" id="GO:0140663">
    <property type="term" value="F:ATP-dependent FeS chaperone activity"/>
    <property type="evidence" value="ECO:0007669"/>
    <property type="project" value="InterPro"/>
</dbReference>
<dbReference type="GO" id="GO:0005634">
    <property type="term" value="C:nucleus"/>
    <property type="evidence" value="ECO:0007669"/>
    <property type="project" value="UniProtKB-ARBA"/>
</dbReference>
<dbReference type="CDD" id="cd02037">
    <property type="entry name" value="Mrp_NBP35"/>
    <property type="match status" value="1"/>
</dbReference>
<comment type="function">
    <text evidence="15">Component of the cytosolic iron-sulfur (Fe/S) protein assembly (CIA) machinery. Required for maturation of extramitochondrial Fe-S proteins. The NUBP1-NUBP2 heterotetramer forms a Fe-S scaffold complex, mediating the de novo assembly of an Fe-S cluster and its transfer to target apoproteins. Negatively regulates cilium formation and structure.</text>
</comment>
<dbReference type="VEuPathDB" id="VectorBase:AMIN004485"/>
<dbReference type="HAMAP" id="MF_02040">
    <property type="entry name" value="Mrp_NBP35"/>
    <property type="match status" value="1"/>
</dbReference>
<dbReference type="GO" id="GO:0051539">
    <property type="term" value="F:4 iron, 4 sulfur cluster binding"/>
    <property type="evidence" value="ECO:0007669"/>
    <property type="project" value="UniProtKB-KW"/>
</dbReference>
<evidence type="ECO:0000256" key="12">
    <source>
        <dbReference type="ARBA" id="ARBA00023004"/>
    </source>
</evidence>
<keyword evidence="6" id="KW-0963">Cytoplasm</keyword>
<name>A0A182W2C5_9DIPT</name>
<dbReference type="PANTHER" id="PTHR12191">
    <property type="entry name" value="SOLUTE CARRIER FAMILY 39"/>
    <property type="match status" value="1"/>
</dbReference>
<dbReference type="InterPro" id="IPR050799">
    <property type="entry name" value="ZIP_Transporter"/>
</dbReference>
<keyword evidence="9" id="KW-0547">Nucleotide-binding</keyword>
<keyword evidence="11 18" id="KW-1133">Transmembrane helix</keyword>